<proteinExistence type="predicted"/>
<keyword evidence="2" id="KW-1185">Reference proteome</keyword>
<dbReference type="AlphaFoldDB" id="A0A9E7E9A4"/>
<protein>
    <submittedName>
        <fullName evidence="1">Uncharacterized protein</fullName>
    </submittedName>
</protein>
<gene>
    <name evidence="1" type="ORF">MUK42_34563</name>
</gene>
<dbReference type="EMBL" id="CP097502">
    <property type="protein sequence ID" value="URD72757.1"/>
    <property type="molecule type" value="Genomic_DNA"/>
</dbReference>
<dbReference type="Proteomes" id="UP001055439">
    <property type="component" value="Chromosome 1"/>
</dbReference>
<sequence>MWENMTDLLDSSILHNIRQQTETTKEKTVVIAVPLHYSSAMLELCSQCFFTTSGLLQHAAMQAHANCGLEV</sequence>
<reference evidence="1" key="1">
    <citation type="submission" date="2022-05" db="EMBL/GenBank/DDBJ databases">
        <title>The Musa troglodytarum L. genome provides insights into the mechanism of non-climacteric behaviour and enrichment of carotenoids.</title>
        <authorList>
            <person name="Wang J."/>
        </authorList>
    </citation>
    <scope>NUCLEOTIDE SEQUENCE</scope>
    <source>
        <tissue evidence="1">Leaf</tissue>
    </source>
</reference>
<accession>A0A9E7E9A4</accession>
<evidence type="ECO:0000313" key="1">
    <source>
        <dbReference type="EMBL" id="URD72757.1"/>
    </source>
</evidence>
<evidence type="ECO:0000313" key="2">
    <source>
        <dbReference type="Proteomes" id="UP001055439"/>
    </source>
</evidence>
<name>A0A9E7E9A4_9LILI</name>
<organism evidence="1 2">
    <name type="scientific">Musa troglodytarum</name>
    <name type="common">fe'i banana</name>
    <dbReference type="NCBI Taxonomy" id="320322"/>
    <lineage>
        <taxon>Eukaryota</taxon>
        <taxon>Viridiplantae</taxon>
        <taxon>Streptophyta</taxon>
        <taxon>Embryophyta</taxon>
        <taxon>Tracheophyta</taxon>
        <taxon>Spermatophyta</taxon>
        <taxon>Magnoliopsida</taxon>
        <taxon>Liliopsida</taxon>
        <taxon>Zingiberales</taxon>
        <taxon>Musaceae</taxon>
        <taxon>Musa</taxon>
    </lineage>
</organism>